<comment type="caution">
    <text evidence="1">The sequence shown here is derived from an EMBL/GenBank/DDBJ whole genome shotgun (WGS) entry which is preliminary data.</text>
</comment>
<protein>
    <recommendedName>
        <fullName evidence="3">DUF1499 domain-containing protein</fullName>
    </recommendedName>
</protein>
<keyword evidence="2" id="KW-1185">Reference proteome</keyword>
<evidence type="ECO:0008006" key="3">
    <source>
        <dbReference type="Google" id="ProtNLM"/>
    </source>
</evidence>
<name>A0AAD3DR12_9CHLO</name>
<dbReference type="PANTHER" id="PTHR34801">
    <property type="entry name" value="EXPRESSED PROTEIN"/>
    <property type="match status" value="1"/>
</dbReference>
<sequence length="229" mass="25402">MTMQLHKPFTCSQLGQRRVAFQSGSRPAVVRRQVVCQAAKGWQGDREEKLAPKEVVLRSVNAVVLGALLTVGAAPRPGNLGIQDYGAGIKTLSLCPRTPNCIATSEEGNDREHYVPPLTYNPEDGRGLKGPVSQDQAMKELVAAVQKLKPDGFTPKIVKQTKDYLYVEYESPIMGFIDDVEFWFPPGPGSRVEYRSASRIGESDANINRKRIRAIRQELETKGWRSTGF</sequence>
<dbReference type="PANTHER" id="PTHR34801:SF2">
    <property type="entry name" value="EXPRESSED PROTEIN"/>
    <property type="match status" value="1"/>
</dbReference>
<evidence type="ECO:0000313" key="2">
    <source>
        <dbReference type="Proteomes" id="UP001054857"/>
    </source>
</evidence>
<evidence type="ECO:0000313" key="1">
    <source>
        <dbReference type="EMBL" id="GFR45128.1"/>
    </source>
</evidence>
<organism evidence="1 2">
    <name type="scientific">Astrephomene gubernaculifera</name>
    <dbReference type="NCBI Taxonomy" id="47775"/>
    <lineage>
        <taxon>Eukaryota</taxon>
        <taxon>Viridiplantae</taxon>
        <taxon>Chlorophyta</taxon>
        <taxon>core chlorophytes</taxon>
        <taxon>Chlorophyceae</taxon>
        <taxon>CS clade</taxon>
        <taxon>Chlamydomonadales</taxon>
        <taxon>Astrephomenaceae</taxon>
        <taxon>Astrephomene</taxon>
    </lineage>
</organism>
<dbReference type="InterPro" id="IPR010865">
    <property type="entry name" value="DUF1499"/>
</dbReference>
<dbReference type="Pfam" id="PF07386">
    <property type="entry name" value="DUF1499"/>
    <property type="match status" value="1"/>
</dbReference>
<dbReference type="EMBL" id="BMAR01000009">
    <property type="protein sequence ID" value="GFR45128.1"/>
    <property type="molecule type" value="Genomic_DNA"/>
</dbReference>
<proteinExistence type="predicted"/>
<dbReference type="Proteomes" id="UP001054857">
    <property type="component" value="Unassembled WGS sequence"/>
</dbReference>
<gene>
    <name evidence="1" type="ORF">Agub_g6508</name>
</gene>
<accession>A0AAD3DR12</accession>
<reference evidence="1 2" key="1">
    <citation type="journal article" date="2021" name="Sci. Rep.">
        <title>Genome sequencing of the multicellular alga Astrephomene provides insights into convergent evolution of germ-soma differentiation.</title>
        <authorList>
            <person name="Yamashita S."/>
            <person name="Yamamoto K."/>
            <person name="Matsuzaki R."/>
            <person name="Suzuki S."/>
            <person name="Yamaguchi H."/>
            <person name="Hirooka S."/>
            <person name="Minakuchi Y."/>
            <person name="Miyagishima S."/>
            <person name="Kawachi M."/>
            <person name="Toyoda A."/>
            <person name="Nozaki H."/>
        </authorList>
    </citation>
    <scope>NUCLEOTIDE SEQUENCE [LARGE SCALE GENOMIC DNA]</scope>
    <source>
        <strain evidence="1 2">NIES-4017</strain>
    </source>
</reference>
<dbReference type="AlphaFoldDB" id="A0AAD3DR12"/>